<protein>
    <submittedName>
        <fullName evidence="3">DUF349 domain-containing protein</fullName>
    </submittedName>
</protein>
<feature type="compositionally biased region" description="Acidic residues" evidence="2">
    <location>
        <begin position="95"/>
        <end position="106"/>
    </location>
</feature>
<dbReference type="AlphaFoldDB" id="A0A831PRL3"/>
<keyword evidence="1" id="KW-0175">Coiled coil</keyword>
<comment type="caution">
    <text evidence="3">The sequence shown here is derived from an EMBL/GenBank/DDBJ whole genome shotgun (WGS) entry which is preliminary data.</text>
</comment>
<proteinExistence type="predicted"/>
<accession>A0A831PRL3</accession>
<feature type="compositionally biased region" description="Basic and acidic residues" evidence="2">
    <location>
        <begin position="189"/>
        <end position="221"/>
    </location>
</feature>
<evidence type="ECO:0000313" key="3">
    <source>
        <dbReference type="EMBL" id="HDR52853.1"/>
    </source>
</evidence>
<organism evidence="3">
    <name type="scientific">Mariniphaga anaerophila</name>
    <dbReference type="NCBI Taxonomy" id="1484053"/>
    <lineage>
        <taxon>Bacteria</taxon>
        <taxon>Pseudomonadati</taxon>
        <taxon>Bacteroidota</taxon>
        <taxon>Bacteroidia</taxon>
        <taxon>Marinilabiliales</taxon>
        <taxon>Prolixibacteraceae</taxon>
        <taxon>Mariniphaga</taxon>
    </lineage>
</organism>
<evidence type="ECO:0000256" key="2">
    <source>
        <dbReference type="SAM" id="MobiDB-lite"/>
    </source>
</evidence>
<name>A0A831PRL3_9BACT</name>
<feature type="compositionally biased region" description="Basic and acidic residues" evidence="2">
    <location>
        <begin position="1"/>
        <end position="94"/>
    </location>
</feature>
<feature type="coiled-coil region" evidence="1">
    <location>
        <begin position="721"/>
        <end position="789"/>
    </location>
</feature>
<evidence type="ECO:0000256" key="1">
    <source>
        <dbReference type="SAM" id="Coils"/>
    </source>
</evidence>
<reference evidence="3" key="1">
    <citation type="journal article" date="2020" name="mSystems">
        <title>Genome- and Community-Level Interaction Insights into Carbon Utilization and Element Cycling Functions of Hydrothermarchaeota in Hydrothermal Sediment.</title>
        <authorList>
            <person name="Zhou Z."/>
            <person name="Liu Y."/>
            <person name="Xu W."/>
            <person name="Pan J."/>
            <person name="Luo Z.H."/>
            <person name="Li M."/>
        </authorList>
    </citation>
    <scope>NUCLEOTIDE SEQUENCE [LARGE SCALE GENOMIC DNA]</scope>
    <source>
        <strain evidence="3">SpSt-1217</strain>
    </source>
</reference>
<dbReference type="InterPro" id="IPR007139">
    <property type="entry name" value="DUF349"/>
</dbReference>
<feature type="compositionally biased region" description="Basic and acidic residues" evidence="2">
    <location>
        <begin position="163"/>
        <end position="181"/>
    </location>
</feature>
<feature type="compositionally biased region" description="Basic and acidic residues" evidence="2">
    <location>
        <begin position="107"/>
        <end position="148"/>
    </location>
</feature>
<gene>
    <name evidence="3" type="ORF">ENN90_14745</name>
</gene>
<dbReference type="Pfam" id="PF03993">
    <property type="entry name" value="DUF349"/>
    <property type="match status" value="5"/>
</dbReference>
<feature type="compositionally biased region" description="Acidic residues" evidence="2">
    <location>
        <begin position="149"/>
        <end position="161"/>
    </location>
</feature>
<dbReference type="Proteomes" id="UP000886047">
    <property type="component" value="Unassembled WGS sequence"/>
</dbReference>
<feature type="region of interest" description="Disordered" evidence="2">
    <location>
        <begin position="1"/>
        <end position="221"/>
    </location>
</feature>
<feature type="coiled-coil region" evidence="1">
    <location>
        <begin position="255"/>
        <end position="317"/>
    </location>
</feature>
<dbReference type="EMBL" id="DSDK01000827">
    <property type="protein sequence ID" value="HDR52853.1"/>
    <property type="molecule type" value="Genomic_DNA"/>
</dbReference>
<sequence>MEPKDLKNPEGLKSTEKPKEEKPGKTTAQKEKGKEKPEATEAETKKEQTAEPQKPEAQAEEKPVEPVNEETAKPEPAKEPEPEKAVAEEQKAPEPEEPEAPEAEASAEDKPEELVTEESAKPEPAEDPEVAKEPEPEKPAAEEQKAPEPEEPEAPETEVTAEEAAKPETAEKPDAESKQMPEETSGEETEAKAALKKEKKESDIKTKKTSEPVSPKKEKPDYATLSQIELVNALRDVLDSNGDHDIKDDVEAIKAAFYKQVKEETEEQKKQFIEDGGDEEEFEAEENPYEQDIKDLLKRYRQIRHEFNKKLEQEKEINLQVKYDIIEEIKGLIHKEESINKTFQEFRDLQQRWREIGLVPQSKMKDLWDTYHFHVESFYDYIKINRELRDLDLKKNLEMKIKLCEQAEELLLETNIIRAFNQLQKLHDRWREIGPVPRENKDDIWERFKASTAKINKKHQEYFEGRKTEQKNNLDAKRALCEQVEEINEMELDSHKDWGEKSKEVVNLQRVWRTIGFAPRKDNNKIYKRFREACDAFFDAKREFYSKNKELQQNNLQLKTDLCMQAEALKESTDWRKTTQDLINIQKQWKEIGPVPRKHSEALWKRFRAACDYFFDKKSEHFSNIDSEQDDNLKAKEQLVADVENFNPTDDASENLKMLKDFQRRWTEIGHVPIRKKDDIQKKFREAINKLFDDLNLDESKRNLLNFRTKMASFSESSRGQNKMRLERDKYMNKLKQLENDLVLLDNNIGFFAKSKNAEALIKDVNRKIEQTREKIEMLKDKIRVIDEMDQSEE</sequence>